<name>A0A941ASC2_9GAMM</name>
<comment type="caution">
    <text evidence="1">The sequence shown here is derived from an EMBL/GenBank/DDBJ whole genome shotgun (WGS) entry which is preliminary data.</text>
</comment>
<dbReference type="EMBL" id="JAGKTC010000001">
    <property type="protein sequence ID" value="MBP3983385.1"/>
    <property type="molecule type" value="Genomic_DNA"/>
</dbReference>
<dbReference type="AlphaFoldDB" id="A0A941ASC2"/>
<accession>A0A941ASC2</accession>
<sequence>MTKALPSKLPECFRWLKEKDRRRLFLDDVEVLEVRQQRLGWVVRVHLNDSVQPHPVIVVRSIDAGMRWGARWSKMRAPQLVAMVAGRQRHAARKTLPAEARLQGSATAAGPA</sequence>
<gene>
    <name evidence="1" type="ORF">J5837_03025</name>
</gene>
<evidence type="ECO:0000313" key="2">
    <source>
        <dbReference type="Proteomes" id="UP000673447"/>
    </source>
</evidence>
<organism evidence="1 2">
    <name type="scientific">Pseudoxanthomonas helianthi</name>
    <dbReference type="NCBI Taxonomy" id="1453541"/>
    <lineage>
        <taxon>Bacteria</taxon>
        <taxon>Pseudomonadati</taxon>
        <taxon>Pseudomonadota</taxon>
        <taxon>Gammaproteobacteria</taxon>
        <taxon>Lysobacterales</taxon>
        <taxon>Lysobacteraceae</taxon>
        <taxon>Pseudoxanthomonas</taxon>
    </lineage>
</organism>
<proteinExistence type="predicted"/>
<evidence type="ECO:0000313" key="1">
    <source>
        <dbReference type="EMBL" id="MBP3983385.1"/>
    </source>
</evidence>
<protein>
    <submittedName>
        <fullName evidence="1">Uncharacterized protein</fullName>
    </submittedName>
</protein>
<dbReference type="RefSeq" id="WP_210535238.1">
    <property type="nucleotide sequence ID" value="NZ_JAGKTC010000001.1"/>
</dbReference>
<reference evidence="1" key="2">
    <citation type="submission" date="2021-03" db="EMBL/GenBank/DDBJ databases">
        <authorList>
            <person name="Cao W."/>
        </authorList>
    </citation>
    <scope>NUCLEOTIDE SEQUENCE</scope>
    <source>
        <strain evidence="1">110414</strain>
    </source>
</reference>
<dbReference type="Proteomes" id="UP000673447">
    <property type="component" value="Unassembled WGS sequence"/>
</dbReference>
<keyword evidence="2" id="KW-1185">Reference proteome</keyword>
<reference evidence="1" key="1">
    <citation type="journal article" date="2016" name="Int. J. Syst. Evol. Microbiol.">
        <title>Pseudoxanthomonas helianthi sp. nov., isolated from roots of Jerusalem artichoke (Helianthus tuberosus).</title>
        <authorList>
            <person name="Kittiwongwattana C."/>
            <person name="Thawai C."/>
        </authorList>
    </citation>
    <scope>NUCLEOTIDE SEQUENCE</scope>
    <source>
        <strain evidence="1">110414</strain>
    </source>
</reference>